<keyword evidence="4" id="KW-1185">Reference proteome</keyword>
<feature type="coiled-coil region" evidence="1">
    <location>
        <begin position="113"/>
        <end position="162"/>
    </location>
</feature>
<dbReference type="AlphaFoldDB" id="A0A154NW84"/>
<protein>
    <submittedName>
        <fullName evidence="3">Uncharacterized protein</fullName>
    </submittedName>
</protein>
<dbReference type="OrthoDB" id="7698756at2759"/>
<feature type="coiled-coil region" evidence="1">
    <location>
        <begin position="244"/>
        <end position="271"/>
    </location>
</feature>
<evidence type="ECO:0000256" key="2">
    <source>
        <dbReference type="SAM" id="MobiDB-lite"/>
    </source>
</evidence>
<name>A0A154NW84_DUFNO</name>
<feature type="coiled-coil region" evidence="1">
    <location>
        <begin position="361"/>
        <end position="388"/>
    </location>
</feature>
<reference evidence="3 4" key="1">
    <citation type="submission" date="2015-07" db="EMBL/GenBank/DDBJ databases">
        <title>The genome of Dufourea novaeangliae.</title>
        <authorList>
            <person name="Pan H."/>
            <person name="Kapheim K."/>
        </authorList>
    </citation>
    <scope>NUCLEOTIDE SEQUENCE [LARGE SCALE GENOMIC DNA]</scope>
    <source>
        <strain evidence="3">0120121106</strain>
        <tissue evidence="3">Whole body</tissue>
    </source>
</reference>
<proteinExistence type="predicted"/>
<sequence length="547" mass="63202">MIYTERQCSDSVLGQKIDIETKTTFTQTSATDIEPRNIQITEEARNVYPTSSRCVYLQQKKSSTFWSVDDDPAPQWLIEEALSVMNRGAEHSERWTKGEISSRKETDKSESIISELEAKLSRTKMDLEEALEMKTMAKEKYKKTLETVKAEARRENEVLQERIVRICTSVLENFGPRAITGKRGQNYQLKCSKRLTFHENISNKLHKKLRMAVTRSNKLKRELATARKALKVKAKKCESMHKCFEKLKQEMDTSETNLNNLISENLELRKTIEDTRDWVQHNLGKENHEKNNVANFRNMQRSRELTNLKKKAEEDFTTITQLRNKLLRSESANANKGFLLNSYKSQLSDLNKEKCQLTSKISSLENEITNVKTNNSQLKAKISVLNSEKDKLFCDNEKSKADIAVKMEKQYTKKCDVGVQGEIDHMNAAYEGMCKSIITKLDCAKNQNMEYLKGIQDFLKKLYLSPNDCQTQKNLKVDEPSEKEAHQTACNILNMTPEELSGFINERRPNSIISWTNELNRILSKSNFSDNLSKFLLKKAIWKLKTQ</sequence>
<evidence type="ECO:0000313" key="4">
    <source>
        <dbReference type="Proteomes" id="UP000076502"/>
    </source>
</evidence>
<organism evidence="3 4">
    <name type="scientific">Dufourea novaeangliae</name>
    <name type="common">Sweat bee</name>
    <dbReference type="NCBI Taxonomy" id="178035"/>
    <lineage>
        <taxon>Eukaryota</taxon>
        <taxon>Metazoa</taxon>
        <taxon>Ecdysozoa</taxon>
        <taxon>Arthropoda</taxon>
        <taxon>Hexapoda</taxon>
        <taxon>Insecta</taxon>
        <taxon>Pterygota</taxon>
        <taxon>Neoptera</taxon>
        <taxon>Endopterygota</taxon>
        <taxon>Hymenoptera</taxon>
        <taxon>Apocrita</taxon>
        <taxon>Aculeata</taxon>
        <taxon>Apoidea</taxon>
        <taxon>Anthophila</taxon>
        <taxon>Halictidae</taxon>
        <taxon>Rophitinae</taxon>
        <taxon>Dufourea</taxon>
    </lineage>
</organism>
<gene>
    <name evidence="3" type="ORF">WN55_00031</name>
</gene>
<keyword evidence="1" id="KW-0175">Coiled coil</keyword>
<dbReference type="STRING" id="178035.A0A154NW84"/>
<dbReference type="EMBL" id="KQ434772">
    <property type="protein sequence ID" value="KZC03853.1"/>
    <property type="molecule type" value="Genomic_DNA"/>
</dbReference>
<accession>A0A154NW84</accession>
<feature type="region of interest" description="Disordered" evidence="2">
    <location>
        <begin position="89"/>
        <end position="108"/>
    </location>
</feature>
<evidence type="ECO:0000313" key="3">
    <source>
        <dbReference type="EMBL" id="KZC03853.1"/>
    </source>
</evidence>
<evidence type="ECO:0000256" key="1">
    <source>
        <dbReference type="SAM" id="Coils"/>
    </source>
</evidence>
<dbReference type="Proteomes" id="UP000076502">
    <property type="component" value="Unassembled WGS sequence"/>
</dbReference>